<feature type="region of interest" description="Disordered" evidence="7">
    <location>
        <begin position="1"/>
        <end position="76"/>
    </location>
</feature>
<dbReference type="InterPro" id="IPR036855">
    <property type="entry name" value="Znf_CCCH_sf"/>
</dbReference>
<comment type="function">
    <text evidence="6">Involved in pre-mRNA splicing.</text>
</comment>
<dbReference type="EMBL" id="JAFCIX010000349">
    <property type="protein sequence ID" value="KAH6593656.1"/>
    <property type="molecule type" value="Genomic_DNA"/>
</dbReference>
<evidence type="ECO:0000259" key="9">
    <source>
        <dbReference type="PROSITE" id="PS50103"/>
    </source>
</evidence>
<proteinExistence type="inferred from homology"/>
<dbReference type="SUPFAM" id="SSF57850">
    <property type="entry name" value="RING/U-box"/>
    <property type="match status" value="1"/>
</dbReference>
<feature type="compositionally biased region" description="Polar residues" evidence="7">
    <location>
        <begin position="57"/>
        <end position="66"/>
    </location>
</feature>
<dbReference type="InterPro" id="IPR000571">
    <property type="entry name" value="Znf_CCCH"/>
</dbReference>
<keyword evidence="4 5" id="KW-0862">Zinc</keyword>
<dbReference type="InterPro" id="IPR001841">
    <property type="entry name" value="Znf_RING"/>
</dbReference>
<evidence type="ECO:0000313" key="11">
    <source>
        <dbReference type="Proteomes" id="UP001648503"/>
    </source>
</evidence>
<feature type="compositionally biased region" description="Acidic residues" evidence="7">
    <location>
        <begin position="409"/>
        <end position="428"/>
    </location>
</feature>
<comment type="similarity">
    <text evidence="1 6">Belongs to the CWC24 family.</text>
</comment>
<dbReference type="CDD" id="cd16539">
    <property type="entry name" value="RING-HC_RNF113A_B"/>
    <property type="match status" value="1"/>
</dbReference>
<comment type="caution">
    <text evidence="10">The sequence shown here is derived from an EMBL/GenBank/DDBJ whole genome shotgun (WGS) entry which is preliminary data.</text>
</comment>
<evidence type="ECO:0000313" key="10">
    <source>
        <dbReference type="EMBL" id="KAH6593656.1"/>
    </source>
</evidence>
<keyword evidence="6" id="KW-0508">mRNA splicing</keyword>
<reference evidence="10 11" key="1">
    <citation type="submission" date="2021-02" db="EMBL/GenBank/DDBJ databases">
        <title>Variation within the Batrachochytrium salamandrivorans European outbreak.</title>
        <authorList>
            <person name="Kelly M."/>
            <person name="Pasmans F."/>
            <person name="Shea T.P."/>
            <person name="Munoz J.F."/>
            <person name="Carranza S."/>
            <person name="Cuomo C.A."/>
            <person name="Martel A."/>
        </authorList>
    </citation>
    <scope>NUCLEOTIDE SEQUENCE [LARGE SCALE GENOMIC DNA]</scope>
    <source>
        <strain evidence="10 11">AMFP18/2</strain>
    </source>
</reference>
<comment type="subunit">
    <text evidence="6">Associated with the spliceosome.</text>
</comment>
<organism evidence="10 11">
    <name type="scientific">Batrachochytrium salamandrivorans</name>
    <dbReference type="NCBI Taxonomy" id="1357716"/>
    <lineage>
        <taxon>Eukaryota</taxon>
        <taxon>Fungi</taxon>
        <taxon>Fungi incertae sedis</taxon>
        <taxon>Chytridiomycota</taxon>
        <taxon>Chytridiomycota incertae sedis</taxon>
        <taxon>Chytridiomycetes</taxon>
        <taxon>Rhizophydiales</taxon>
        <taxon>Rhizophydiales incertae sedis</taxon>
        <taxon>Batrachochytrium</taxon>
    </lineage>
</organism>
<dbReference type="InterPro" id="IPR017907">
    <property type="entry name" value="Znf_RING_CS"/>
</dbReference>
<dbReference type="PROSITE" id="PS50103">
    <property type="entry name" value="ZF_C3H1"/>
    <property type="match status" value="1"/>
</dbReference>
<accession>A0ABQ8F7P4</accession>
<feature type="region of interest" description="Disordered" evidence="7">
    <location>
        <begin position="291"/>
        <end position="320"/>
    </location>
</feature>
<keyword evidence="3 5" id="KW-0863">Zinc-finger</keyword>
<feature type="compositionally biased region" description="Polar residues" evidence="7">
    <location>
        <begin position="1"/>
        <end position="12"/>
    </location>
</feature>
<dbReference type="PANTHER" id="PTHR12930">
    <property type="entry name" value="ZINC FINGER PROTEIN 183"/>
    <property type="match status" value="1"/>
</dbReference>
<dbReference type="PROSITE" id="PS00518">
    <property type="entry name" value="ZF_RING_1"/>
    <property type="match status" value="1"/>
</dbReference>
<feature type="region of interest" description="Disordered" evidence="7">
    <location>
        <begin position="400"/>
        <end position="428"/>
    </location>
</feature>
<keyword evidence="6" id="KW-0539">Nucleus</keyword>
<dbReference type="PROSITE" id="PS50089">
    <property type="entry name" value="ZF_RING_2"/>
    <property type="match status" value="1"/>
</dbReference>
<gene>
    <name evidence="10" type="ORF">BASA50_007214</name>
</gene>
<sequence>MDLNNTPPQTSLFKRPVRSASSKNSLRSKRQHLDRETNDDADVGVDSNRPTPHGLLPSSTSTSADQESVASTTVSSSLLLRQKKERMLSSSVLSASSPLVSSVRSWDTRAAVPATAASTSTAVSAAKLQHQQLLQRESLALETAYKSSGTAASLTKDTATRTLDVDGGEEEDRDPSTLAASTVILSGDDSERHSQIYQGQAAYTEYVNKKTDKVTQSNAGGIRAGPLRGSTNVRISSRFDYQPDICKDYKDTGYCGYGDSCKFMHDRGDYKAGWQIDRDWDEQQRTKQANLDPNRFLIASDDEGDDDDEGGKSKQDNEDDQEDLIDLPFACLICRGPFKFPIVTKCTHYFCESCALKHYVKTAKCFACNAATGGVFNVAKNLLAKIELRKAKVAEREAKIKAANKDQEQEQDQDQDQEEEEDEDQGDL</sequence>
<dbReference type="Gene3D" id="4.10.1000.10">
    <property type="entry name" value="Zinc finger, CCCH-type"/>
    <property type="match status" value="1"/>
</dbReference>
<dbReference type="InterPro" id="IPR013083">
    <property type="entry name" value="Znf_RING/FYVE/PHD"/>
</dbReference>
<evidence type="ECO:0000256" key="3">
    <source>
        <dbReference type="ARBA" id="ARBA00022771"/>
    </source>
</evidence>
<evidence type="ECO:0000256" key="2">
    <source>
        <dbReference type="ARBA" id="ARBA00022723"/>
    </source>
</evidence>
<feature type="zinc finger region" description="C3H1-type" evidence="5">
    <location>
        <begin position="240"/>
        <end position="268"/>
    </location>
</feature>
<dbReference type="SUPFAM" id="SSF90229">
    <property type="entry name" value="CCCH zinc finger"/>
    <property type="match status" value="1"/>
</dbReference>
<evidence type="ECO:0000256" key="5">
    <source>
        <dbReference type="PROSITE-ProRule" id="PRU00723"/>
    </source>
</evidence>
<dbReference type="Proteomes" id="UP001648503">
    <property type="component" value="Unassembled WGS sequence"/>
</dbReference>
<comment type="subcellular location">
    <subcellularLocation>
        <location evidence="6">Nucleus</location>
    </subcellularLocation>
</comment>
<keyword evidence="6" id="KW-0747">Spliceosome</keyword>
<evidence type="ECO:0000256" key="1">
    <source>
        <dbReference type="ARBA" id="ARBA00009161"/>
    </source>
</evidence>
<feature type="domain" description="RING-type" evidence="8">
    <location>
        <begin position="331"/>
        <end position="369"/>
    </location>
</feature>
<keyword evidence="6" id="KW-0238">DNA-binding</keyword>
<dbReference type="PANTHER" id="PTHR12930:SF0">
    <property type="entry name" value="RING FINGER PROTEIN 113B"/>
    <property type="match status" value="1"/>
</dbReference>
<protein>
    <recommendedName>
        <fullName evidence="6">Pre-mRNA-splicing factor CWC24</fullName>
    </recommendedName>
</protein>
<keyword evidence="11" id="KW-1185">Reference proteome</keyword>
<feature type="compositionally biased region" description="Acidic residues" evidence="7">
    <location>
        <begin position="300"/>
        <end position="309"/>
    </location>
</feature>
<dbReference type="InterPro" id="IPR039971">
    <property type="entry name" value="CWC24-like"/>
</dbReference>
<feature type="domain" description="C3H1-type" evidence="9">
    <location>
        <begin position="240"/>
        <end position="268"/>
    </location>
</feature>
<evidence type="ECO:0000259" key="8">
    <source>
        <dbReference type="PROSITE" id="PS50089"/>
    </source>
</evidence>
<dbReference type="Pfam" id="PF00642">
    <property type="entry name" value="zf-CCCH"/>
    <property type="match status" value="1"/>
</dbReference>
<name>A0ABQ8F7P4_9FUNG</name>
<evidence type="ECO:0000256" key="4">
    <source>
        <dbReference type="ARBA" id="ARBA00022833"/>
    </source>
</evidence>
<evidence type="ECO:0000256" key="6">
    <source>
        <dbReference type="RuleBase" id="RU367110"/>
    </source>
</evidence>
<keyword evidence="2 5" id="KW-0479">Metal-binding</keyword>
<dbReference type="Gene3D" id="3.30.40.10">
    <property type="entry name" value="Zinc/RING finger domain, C3HC4 (zinc finger)"/>
    <property type="match status" value="1"/>
</dbReference>
<dbReference type="SMART" id="SM00356">
    <property type="entry name" value="ZnF_C3H1"/>
    <property type="match status" value="1"/>
</dbReference>
<evidence type="ECO:0000256" key="7">
    <source>
        <dbReference type="SAM" id="MobiDB-lite"/>
    </source>
</evidence>
<keyword evidence="6" id="KW-0507">mRNA processing</keyword>